<proteinExistence type="predicted"/>
<feature type="domain" description="NTF2" evidence="3">
    <location>
        <begin position="6"/>
        <end position="116"/>
    </location>
</feature>
<dbReference type="CDD" id="cd00780">
    <property type="entry name" value="NTF2"/>
    <property type="match status" value="1"/>
</dbReference>
<evidence type="ECO:0000313" key="5">
    <source>
        <dbReference type="Proteomes" id="UP000001396"/>
    </source>
</evidence>
<dbReference type="InterPro" id="IPR002075">
    <property type="entry name" value="NTF2_dom"/>
</dbReference>
<evidence type="ECO:0000256" key="1">
    <source>
        <dbReference type="ARBA" id="ARBA00022490"/>
    </source>
</evidence>
<keyword evidence="2" id="KW-0653">Protein transport</keyword>
<comment type="function">
    <text evidence="2">Has a role in nuclear-cytoplasmic transport of proteins and mRNAs.</text>
</comment>
<organism evidence="4 5">
    <name type="scientific">Heterostelium pallidum (strain ATCC 26659 / Pp 5 / PN500)</name>
    <name type="common">Cellular slime mold</name>
    <name type="synonym">Polysphondylium pallidum</name>
    <dbReference type="NCBI Taxonomy" id="670386"/>
    <lineage>
        <taxon>Eukaryota</taxon>
        <taxon>Amoebozoa</taxon>
        <taxon>Evosea</taxon>
        <taxon>Eumycetozoa</taxon>
        <taxon>Dictyostelia</taxon>
        <taxon>Acytosteliales</taxon>
        <taxon>Acytosteliaceae</taxon>
        <taxon>Heterostelium</taxon>
    </lineage>
</organism>
<evidence type="ECO:0000256" key="2">
    <source>
        <dbReference type="RuleBase" id="RU369002"/>
    </source>
</evidence>
<dbReference type="AlphaFoldDB" id="D3BQ01"/>
<dbReference type="InterPro" id="IPR018222">
    <property type="entry name" value="Nuclear_transport_factor_2_euk"/>
</dbReference>
<dbReference type="GO" id="GO:0051028">
    <property type="term" value="P:mRNA transport"/>
    <property type="evidence" value="ECO:0007669"/>
    <property type="project" value="UniProtKB-UniRule"/>
</dbReference>
<dbReference type="FunCoup" id="D3BQ01">
    <property type="interactions" value="1010"/>
</dbReference>
<dbReference type="STRING" id="670386.D3BQ01"/>
<reference evidence="4 5" key="1">
    <citation type="journal article" date="2011" name="Genome Res.">
        <title>Phylogeny-wide analysis of social amoeba genomes highlights ancient origins for complex intercellular communication.</title>
        <authorList>
            <person name="Heidel A.J."/>
            <person name="Lawal H.M."/>
            <person name="Felder M."/>
            <person name="Schilde C."/>
            <person name="Helps N.R."/>
            <person name="Tunggal B."/>
            <person name="Rivero F."/>
            <person name="John U."/>
            <person name="Schleicher M."/>
            <person name="Eichinger L."/>
            <person name="Platzer M."/>
            <person name="Noegel A.A."/>
            <person name="Schaap P."/>
            <person name="Gloeckner G."/>
        </authorList>
    </citation>
    <scope>NUCLEOTIDE SEQUENCE [LARGE SCALE GENOMIC DNA]</scope>
    <source>
        <strain evidence="5">ATCC 26659 / Pp 5 / PN500</strain>
    </source>
</reference>
<dbReference type="RefSeq" id="XP_020428684.1">
    <property type="nucleotide sequence ID" value="XM_020581099.1"/>
</dbReference>
<accession>D3BQ01</accession>
<dbReference type="EMBL" id="ADBJ01000047">
    <property type="protein sequence ID" value="EFA76552.1"/>
    <property type="molecule type" value="Genomic_DNA"/>
</dbReference>
<evidence type="ECO:0000313" key="4">
    <source>
        <dbReference type="EMBL" id="EFA76552.1"/>
    </source>
</evidence>
<gene>
    <name evidence="4" type="primary">nutf2</name>
    <name evidence="4" type="ORF">PPL_10321</name>
</gene>
<dbReference type="InterPro" id="IPR032710">
    <property type="entry name" value="NTF2-like_dom_sf"/>
</dbReference>
<dbReference type="FunFam" id="3.10.450.50:FF:000005">
    <property type="entry name" value="Nuclear transport factor 2"/>
    <property type="match status" value="1"/>
</dbReference>
<evidence type="ECO:0000259" key="3">
    <source>
        <dbReference type="PROSITE" id="PS50177"/>
    </source>
</evidence>
<sequence>MSADQISRQFLEHYYNTFDADRKALAPLYTPQSVLTWEGKAIQGKDNIINHVSSLPFQNVKRRLNTLDYQPTSNGLMIMATGDLSIDGGNPMKFTHIFHLVNNAGAFNLMNEFLRLNLE</sequence>
<dbReference type="Pfam" id="PF02136">
    <property type="entry name" value="NTF2"/>
    <property type="match status" value="1"/>
</dbReference>
<dbReference type="Gene3D" id="3.10.450.50">
    <property type="match status" value="1"/>
</dbReference>
<keyword evidence="1 2" id="KW-0963">Cytoplasm</keyword>
<dbReference type="SUPFAM" id="SSF54427">
    <property type="entry name" value="NTF2-like"/>
    <property type="match status" value="1"/>
</dbReference>
<comment type="subcellular location">
    <subcellularLocation>
        <location evidence="2">Cytoplasm</location>
    </subcellularLocation>
    <subcellularLocation>
        <location evidence="2">Nucleus</location>
    </subcellularLocation>
</comment>
<dbReference type="GO" id="GO:0005737">
    <property type="term" value="C:cytoplasm"/>
    <property type="evidence" value="ECO:0007669"/>
    <property type="project" value="UniProtKB-SubCell"/>
</dbReference>
<dbReference type="PROSITE" id="PS50177">
    <property type="entry name" value="NTF2_DOMAIN"/>
    <property type="match status" value="1"/>
</dbReference>
<keyword evidence="2" id="KW-0813">Transport</keyword>
<dbReference type="InterPro" id="IPR045875">
    <property type="entry name" value="NTF2"/>
</dbReference>
<dbReference type="GeneID" id="31365792"/>
<dbReference type="InParanoid" id="D3BQ01"/>
<dbReference type="PANTHER" id="PTHR12612">
    <property type="entry name" value="NUCLEAR TRANSPORT FACTOR 2"/>
    <property type="match status" value="1"/>
</dbReference>
<comment type="caution">
    <text evidence="4">The sequence shown here is derived from an EMBL/GenBank/DDBJ whole genome shotgun (WGS) entry which is preliminary data.</text>
</comment>
<keyword evidence="2" id="KW-0539">Nucleus</keyword>
<protein>
    <submittedName>
        <fullName evidence="4">Nuclear transport factor 2</fullName>
    </submittedName>
</protein>
<dbReference type="GO" id="GO:0005635">
    <property type="term" value="C:nuclear envelope"/>
    <property type="evidence" value="ECO:0007669"/>
    <property type="project" value="UniProtKB-ARBA"/>
</dbReference>
<dbReference type="GO" id="GO:0006606">
    <property type="term" value="P:protein import into nucleus"/>
    <property type="evidence" value="ECO:0007669"/>
    <property type="project" value="UniProtKB-ARBA"/>
</dbReference>
<keyword evidence="5" id="KW-1185">Reference proteome</keyword>
<name>D3BQ01_HETP5</name>
<dbReference type="Proteomes" id="UP000001396">
    <property type="component" value="Unassembled WGS sequence"/>
</dbReference>
<dbReference type="OMA" id="QFVEYYY"/>